<dbReference type="SUPFAM" id="SSF56266">
    <property type="entry name" value="DmpA/ArgJ-like"/>
    <property type="match status" value="1"/>
</dbReference>
<feature type="chain" id="PRO_5044921118" description="Arginine biosynthesis bifunctional protein ArgJ alpha chain" evidence="6">
    <location>
        <begin position="1"/>
        <end position="199"/>
    </location>
</feature>
<keyword evidence="3 6" id="KW-0808">Transferase</keyword>
<dbReference type="EC" id="2.3.1.1" evidence="6"/>
<feature type="chain" id="PRO_5044921117" description="Arginine biosynthesis bifunctional protein ArgJ beta chain" evidence="6">
    <location>
        <begin position="200"/>
        <end position="414"/>
    </location>
</feature>
<dbReference type="InterPro" id="IPR002813">
    <property type="entry name" value="Arg_biosynth_ArgJ"/>
</dbReference>
<comment type="subunit">
    <text evidence="2 6">Heterotetramer of two alpha and two beta chains.</text>
</comment>
<feature type="site" description="Cleavage; by autolysis" evidence="6">
    <location>
        <begin position="199"/>
        <end position="200"/>
    </location>
</feature>
<dbReference type="Gene3D" id="3.10.20.340">
    <property type="entry name" value="ArgJ beta chain, C-terminal domain"/>
    <property type="match status" value="1"/>
</dbReference>
<comment type="catalytic activity">
    <reaction evidence="6">
        <text>L-glutamate + acetyl-CoA = N-acetyl-L-glutamate + CoA + H(+)</text>
        <dbReference type="Rhea" id="RHEA:24292"/>
        <dbReference type="ChEBI" id="CHEBI:15378"/>
        <dbReference type="ChEBI" id="CHEBI:29985"/>
        <dbReference type="ChEBI" id="CHEBI:44337"/>
        <dbReference type="ChEBI" id="CHEBI:57287"/>
        <dbReference type="ChEBI" id="CHEBI:57288"/>
        <dbReference type="EC" id="2.3.1.1"/>
    </reaction>
</comment>
<comment type="pathway">
    <text evidence="6">Amino-acid biosynthesis; L-arginine biosynthesis; L-ornithine and N-acetyl-L-glutamate from L-glutamate and N(2)-acetyl-L-ornithine (cyclic): step 1/1.</text>
</comment>
<keyword evidence="6" id="KW-0055">Arginine biosynthesis</keyword>
<dbReference type="Gene3D" id="3.60.70.12">
    <property type="entry name" value="L-amino peptidase D-ALA esterase/amidase"/>
    <property type="match status" value="1"/>
</dbReference>
<dbReference type="CDD" id="cd02152">
    <property type="entry name" value="OAT"/>
    <property type="match status" value="1"/>
</dbReference>
<comment type="catalytic activity">
    <reaction evidence="6">
        <text>N(2)-acetyl-L-ornithine + L-glutamate = N-acetyl-L-glutamate + L-ornithine</text>
        <dbReference type="Rhea" id="RHEA:15349"/>
        <dbReference type="ChEBI" id="CHEBI:29985"/>
        <dbReference type="ChEBI" id="CHEBI:44337"/>
        <dbReference type="ChEBI" id="CHEBI:46911"/>
        <dbReference type="ChEBI" id="CHEBI:57805"/>
        <dbReference type="EC" id="2.3.1.35"/>
    </reaction>
</comment>
<feature type="binding site" evidence="6">
    <location>
        <position position="189"/>
    </location>
    <ligand>
        <name>substrate</name>
    </ligand>
</feature>
<protein>
    <recommendedName>
        <fullName evidence="6">Arginine biosynthesis bifunctional protein ArgJ</fullName>
    </recommendedName>
    <domain>
        <recommendedName>
            <fullName evidence="6">Glutamate N-acetyltransferase</fullName>
            <ecNumber evidence="6">2.3.1.35</ecNumber>
        </recommendedName>
        <alternativeName>
            <fullName evidence="6">Ornithine acetyltransferase</fullName>
            <shortName evidence="6">OATase</shortName>
        </alternativeName>
        <alternativeName>
            <fullName evidence="6">Ornithine transacetylase</fullName>
        </alternativeName>
    </domain>
    <domain>
        <recommendedName>
            <fullName evidence="6">Amino-acid acetyltransferase</fullName>
            <ecNumber evidence="6">2.3.1.1</ecNumber>
        </recommendedName>
        <alternativeName>
            <fullName evidence="6">N-acetylglutamate synthase</fullName>
            <shortName evidence="6">AGSase</shortName>
        </alternativeName>
    </domain>
    <component>
        <recommendedName>
            <fullName evidence="6">Arginine biosynthesis bifunctional protein ArgJ alpha chain</fullName>
        </recommendedName>
    </component>
    <component>
        <recommendedName>
            <fullName evidence="6">Arginine biosynthesis bifunctional protein ArgJ beta chain</fullName>
        </recommendedName>
    </component>
</protein>
<dbReference type="InterPro" id="IPR016117">
    <property type="entry name" value="ArgJ-like_dom_sf"/>
</dbReference>
<keyword evidence="4 6" id="KW-0068">Autocatalytic cleavage</keyword>
<evidence type="ECO:0000256" key="5">
    <source>
        <dbReference type="ARBA" id="ARBA00023315"/>
    </source>
</evidence>
<dbReference type="HAMAP" id="MF_01106">
    <property type="entry name" value="ArgJ"/>
    <property type="match status" value="1"/>
</dbReference>
<dbReference type="Pfam" id="PF01960">
    <property type="entry name" value="ArgJ"/>
    <property type="match status" value="1"/>
</dbReference>
<accession>A0ABQ4PXV5</accession>
<keyword evidence="6" id="KW-0511">Multifunctional enzyme</keyword>
<evidence type="ECO:0000256" key="2">
    <source>
        <dbReference type="ARBA" id="ARBA00011475"/>
    </source>
</evidence>
<feature type="site" description="Involved in the stabilization of negative charge on the oxyanion by the formation of the oxyanion hole" evidence="6">
    <location>
        <position position="127"/>
    </location>
</feature>
<dbReference type="PANTHER" id="PTHR23100">
    <property type="entry name" value="ARGININE BIOSYNTHESIS BIFUNCTIONAL PROTEIN ARGJ"/>
    <property type="match status" value="1"/>
</dbReference>
<keyword evidence="5 6" id="KW-0012">Acyltransferase</keyword>
<feature type="site" description="Involved in the stabilization of negative charge on the oxyanion by the formation of the oxyanion hole" evidence="6">
    <location>
        <position position="126"/>
    </location>
</feature>
<keyword evidence="8" id="KW-1185">Reference proteome</keyword>
<evidence type="ECO:0000256" key="4">
    <source>
        <dbReference type="ARBA" id="ARBA00022813"/>
    </source>
</evidence>
<dbReference type="PANTHER" id="PTHR23100:SF0">
    <property type="entry name" value="ARGININE BIOSYNTHESIS BIFUNCTIONAL PROTEIN ARGJ, MITOCHONDRIAL"/>
    <property type="match status" value="1"/>
</dbReference>
<evidence type="ECO:0000256" key="6">
    <source>
        <dbReference type="HAMAP-Rule" id="MF_01106"/>
    </source>
</evidence>
<proteinExistence type="inferred from homology"/>
<sequence>MATGMKDLPVSPLAPEHFPNLPMIGGMVASASRIGLYAGSRMDLMTVSFPEGASVAGVFTKSATRSADVNLCVEHLKAGHARALVVNAGNSNAFTGPAGLAKNAATVKEVQRLTGCAPQEVFIAATGVIGVPIAPNLVADHLEAAFKDHGAPNWEALARAFSTTDTFPKAAGARLDLDGVPIGLVGLAKGSGMIAPNMATMLVFVFTDAAISSPVLQAMISRHVETTFNAITVDSDTSTSDTLLVFATGASGSSPITTLEDPRAEVFSTALHGIFHDLALQVVRDGEGAQKLIEITVQGAQSNQSARIIGMAIANSPLVKTAIAGEDANWGRVVMAVGKSGEPINLDQLCVRFGGEWTARDGGAVDYDSARVDAHMKGHLIDILVDVGVGDGTSTVWTCDLTHGYIAINGDYRS</sequence>
<feature type="binding site" evidence="6">
    <location>
        <position position="287"/>
    </location>
    <ligand>
        <name>substrate</name>
    </ligand>
</feature>
<dbReference type="Proteomes" id="UP001161064">
    <property type="component" value="Unassembled WGS sequence"/>
</dbReference>
<evidence type="ECO:0000256" key="3">
    <source>
        <dbReference type="ARBA" id="ARBA00022679"/>
    </source>
</evidence>
<dbReference type="EMBL" id="BPFZ01000010">
    <property type="protein sequence ID" value="GIU67518.1"/>
    <property type="molecule type" value="Genomic_DNA"/>
</dbReference>
<comment type="pathway">
    <text evidence="6">Amino-acid biosynthesis; L-arginine biosynthesis; N(2)-acetyl-L-ornithine from L-glutamate: step 1/4.</text>
</comment>
<feature type="binding site" evidence="6">
    <location>
        <position position="163"/>
    </location>
    <ligand>
        <name>substrate</name>
    </ligand>
</feature>
<feature type="binding site" evidence="6">
    <location>
        <position position="200"/>
    </location>
    <ligand>
        <name>substrate</name>
    </ligand>
</feature>
<dbReference type="EC" id="2.3.1.35" evidence="6"/>
<dbReference type="NCBIfam" id="TIGR00120">
    <property type="entry name" value="ArgJ"/>
    <property type="match status" value="1"/>
</dbReference>
<reference evidence="7" key="2">
    <citation type="journal article" date="2023" name="ISME Commun">
        <title>Characterization of a bloom-associated alphaproteobacterial lineage, 'Candidatus Phycosocius': insights into freshwater algal-bacterial interactions.</title>
        <authorList>
            <person name="Tanabe Y."/>
            <person name="Yamaguchi H."/>
            <person name="Yoshida M."/>
            <person name="Kai A."/>
            <person name="Okazaki Y."/>
        </authorList>
    </citation>
    <scope>NUCLEOTIDE SEQUENCE</scope>
    <source>
        <strain evidence="7">BOTRYCO-1</strain>
    </source>
</reference>
<comment type="caution">
    <text evidence="7">The sequence shown here is derived from an EMBL/GenBank/DDBJ whole genome shotgun (WGS) entry which is preliminary data.</text>
</comment>
<keyword evidence="6" id="KW-0028">Amino-acid biosynthesis</keyword>
<name>A0ABQ4PXV5_9PROT</name>
<dbReference type="InterPro" id="IPR042195">
    <property type="entry name" value="ArgJ_beta_C"/>
</dbReference>
<evidence type="ECO:0000313" key="8">
    <source>
        <dbReference type="Proteomes" id="UP001161064"/>
    </source>
</evidence>
<organism evidence="7 8">
    <name type="scientific">Candidatus Phycosocius spiralis</name>
    <dbReference type="NCBI Taxonomy" id="2815099"/>
    <lineage>
        <taxon>Bacteria</taxon>
        <taxon>Pseudomonadati</taxon>
        <taxon>Pseudomonadota</taxon>
        <taxon>Alphaproteobacteria</taxon>
        <taxon>Caulobacterales</taxon>
        <taxon>Caulobacterales incertae sedis</taxon>
        <taxon>Candidatus Phycosocius</taxon>
    </lineage>
</organism>
<gene>
    <name evidence="6 7" type="primary">argJ</name>
    <name evidence="7" type="ORF">PsB1_1672</name>
</gene>
<dbReference type="NCBIfam" id="NF003802">
    <property type="entry name" value="PRK05388.1"/>
    <property type="match status" value="1"/>
</dbReference>
<evidence type="ECO:0000313" key="7">
    <source>
        <dbReference type="EMBL" id="GIU67518.1"/>
    </source>
</evidence>
<feature type="binding site" evidence="6">
    <location>
        <position position="409"/>
    </location>
    <ligand>
        <name>substrate</name>
    </ligand>
</feature>
<feature type="binding site" evidence="6">
    <location>
        <position position="414"/>
    </location>
    <ligand>
        <name>substrate</name>
    </ligand>
</feature>
<feature type="active site" description="Nucleophile" evidence="6">
    <location>
        <position position="200"/>
    </location>
</feature>
<reference evidence="7" key="1">
    <citation type="submission" date="2021-05" db="EMBL/GenBank/DDBJ databases">
        <authorList>
            <person name="Tanabe Y."/>
        </authorList>
    </citation>
    <scope>NUCLEOTIDE SEQUENCE</scope>
    <source>
        <strain evidence="7">BOTRYCO-1</strain>
    </source>
</reference>
<evidence type="ECO:0000256" key="1">
    <source>
        <dbReference type="ARBA" id="ARBA00006774"/>
    </source>
</evidence>
<comment type="subcellular location">
    <subcellularLocation>
        <location evidence="6">Cytoplasm</location>
    </subcellularLocation>
</comment>
<keyword evidence="6" id="KW-0963">Cytoplasm</keyword>
<comment type="similarity">
    <text evidence="1 6">Belongs to the ArgJ family.</text>
</comment>
<comment type="function">
    <text evidence="6">Catalyzes two activities which are involved in the cyclic version of arginine biosynthesis: the synthesis of N-acetylglutamate from glutamate and acetyl-CoA as the acetyl donor, and of ornithine by transacetylation between N(2)-acetylornithine and glutamate.</text>
</comment>